<evidence type="ECO:0000256" key="6">
    <source>
        <dbReference type="ARBA" id="ARBA00023159"/>
    </source>
</evidence>
<organism evidence="12 13">
    <name type="scientific">Hermetia illucens</name>
    <name type="common">Black soldier fly</name>
    <dbReference type="NCBI Taxonomy" id="343691"/>
    <lineage>
        <taxon>Eukaryota</taxon>
        <taxon>Metazoa</taxon>
        <taxon>Ecdysozoa</taxon>
        <taxon>Arthropoda</taxon>
        <taxon>Hexapoda</taxon>
        <taxon>Insecta</taxon>
        <taxon>Pterygota</taxon>
        <taxon>Neoptera</taxon>
        <taxon>Endopterygota</taxon>
        <taxon>Diptera</taxon>
        <taxon>Brachycera</taxon>
        <taxon>Stratiomyomorpha</taxon>
        <taxon>Stratiomyidae</taxon>
        <taxon>Hermetiinae</taxon>
        <taxon>Hermetia</taxon>
    </lineage>
</organism>
<proteinExistence type="inferred from homology"/>
<keyword evidence="6" id="KW-0010">Activator</keyword>
<feature type="compositionally biased region" description="Low complexity" evidence="10">
    <location>
        <begin position="288"/>
        <end position="303"/>
    </location>
</feature>
<feature type="region of interest" description="Disordered" evidence="10">
    <location>
        <begin position="108"/>
        <end position="181"/>
    </location>
</feature>
<comment type="similarity">
    <text evidence="2">Belongs to the EAF family.</text>
</comment>
<evidence type="ECO:0000256" key="9">
    <source>
        <dbReference type="ARBA" id="ARBA00025617"/>
    </source>
</evidence>
<evidence type="ECO:0000256" key="1">
    <source>
        <dbReference type="ARBA" id="ARBA00004123"/>
    </source>
</evidence>
<evidence type="ECO:0000313" key="13">
    <source>
        <dbReference type="Proteomes" id="UP000594454"/>
    </source>
</evidence>
<keyword evidence="8" id="KW-0539">Nucleus</keyword>
<feature type="compositionally biased region" description="Low complexity" evidence="10">
    <location>
        <begin position="338"/>
        <end position="354"/>
    </location>
</feature>
<evidence type="ECO:0000256" key="3">
    <source>
        <dbReference type="ARBA" id="ARBA00021452"/>
    </source>
</evidence>
<feature type="compositionally biased region" description="Polar residues" evidence="10">
    <location>
        <begin position="129"/>
        <end position="146"/>
    </location>
</feature>
<dbReference type="PANTHER" id="PTHR15970">
    <property type="entry name" value="ELL-ASSOCIATED FACTOR EAF"/>
    <property type="match status" value="1"/>
</dbReference>
<gene>
    <name evidence="12" type="ORF">HERILL_LOCUS10864</name>
</gene>
<dbReference type="GO" id="GO:0006368">
    <property type="term" value="P:transcription elongation by RNA polymerase II"/>
    <property type="evidence" value="ECO:0007669"/>
    <property type="project" value="InterPro"/>
</dbReference>
<comment type="function">
    <text evidence="9">Promotes transcriptional elongation by Su(Tpl)/ELL. Essential for development.</text>
</comment>
<dbReference type="Proteomes" id="UP000594454">
    <property type="component" value="Chromosome 4"/>
</dbReference>
<evidence type="ECO:0000256" key="10">
    <source>
        <dbReference type="SAM" id="MobiDB-lite"/>
    </source>
</evidence>
<dbReference type="AlphaFoldDB" id="A0A7R8UW77"/>
<feature type="region of interest" description="Disordered" evidence="10">
    <location>
        <begin position="195"/>
        <end position="354"/>
    </location>
</feature>
<dbReference type="InterPro" id="IPR019194">
    <property type="entry name" value="Tscrpt_elong_fac_Eaf_N"/>
</dbReference>
<evidence type="ECO:0000256" key="7">
    <source>
        <dbReference type="ARBA" id="ARBA00023163"/>
    </source>
</evidence>
<evidence type="ECO:0000313" key="12">
    <source>
        <dbReference type="EMBL" id="CAD7088219.1"/>
    </source>
</evidence>
<dbReference type="InParanoid" id="A0A7R8UW77"/>
<evidence type="ECO:0000256" key="4">
    <source>
        <dbReference type="ARBA" id="ARBA00022553"/>
    </source>
</evidence>
<accession>A0A7R8UW77</accession>
<dbReference type="GO" id="GO:0003711">
    <property type="term" value="F:transcription elongation factor activity"/>
    <property type="evidence" value="ECO:0007669"/>
    <property type="project" value="TreeGrafter"/>
</dbReference>
<dbReference type="Pfam" id="PF09816">
    <property type="entry name" value="EAF"/>
    <property type="match status" value="1"/>
</dbReference>
<keyword evidence="4" id="KW-0597">Phosphoprotein</keyword>
<comment type="subcellular location">
    <subcellularLocation>
        <location evidence="1">Nucleus</location>
    </subcellularLocation>
</comment>
<feature type="compositionally biased region" description="Low complexity" evidence="10">
    <location>
        <begin position="220"/>
        <end position="245"/>
    </location>
</feature>
<evidence type="ECO:0000256" key="5">
    <source>
        <dbReference type="ARBA" id="ARBA00023015"/>
    </source>
</evidence>
<sequence length="354" mass="38485">MERSSIGPEIRELKLGKTFSPQNNKTSFHTLKYDFKPASVDLSKVANVDVSANNQVTVTVPNLESSGVPHTVFKGNQRKYTKEFVLIYDKQTNTMTLEKLNNNILVKKTRTEPPPNKNLVTAPPPKPLENSTQRTSSKTRVSTGARKNTIIGFTPRVIQGSPSTGTHKSPQSAPAWNANNAQSTLPSIPMIELDDDVDRGAIPGGSMPNVLGNSNSMDYHQPMPSAPQHHQQHHMQQQQPQYHHANNSIPSHNNYSGSNGSMMMQTSSAGPNLHAAASRLEEEIGELSTSDSSSDSESSGSGSDSDDSDNEPPIPNKINPQQQQQQPSFNGSALILHNDLQLSESNSSDSDSDQ</sequence>
<keyword evidence="13" id="KW-1185">Reference proteome</keyword>
<protein>
    <recommendedName>
        <fullName evidence="3">Ell-associated factor Eaf</fullName>
    </recommendedName>
</protein>
<name>A0A7R8UW77_HERIL</name>
<keyword evidence="7" id="KW-0804">Transcription</keyword>
<feature type="compositionally biased region" description="Low complexity" evidence="10">
    <location>
        <begin position="316"/>
        <end position="327"/>
    </location>
</feature>
<reference evidence="12 13" key="1">
    <citation type="submission" date="2020-11" db="EMBL/GenBank/DDBJ databases">
        <authorList>
            <person name="Wallbank WR R."/>
            <person name="Pardo Diaz C."/>
            <person name="Kozak K."/>
            <person name="Martin S."/>
            <person name="Jiggins C."/>
            <person name="Moest M."/>
            <person name="Warren A I."/>
            <person name="Generalovic N T."/>
            <person name="Byers J.R.P. K."/>
            <person name="Montejo-Kovacevich G."/>
            <person name="Yen C E."/>
        </authorList>
    </citation>
    <scope>NUCLEOTIDE SEQUENCE [LARGE SCALE GENOMIC DNA]</scope>
</reference>
<dbReference type="EMBL" id="LR899012">
    <property type="protein sequence ID" value="CAD7088219.1"/>
    <property type="molecule type" value="Genomic_DNA"/>
</dbReference>
<keyword evidence="5" id="KW-0805">Transcription regulation</keyword>
<dbReference type="OrthoDB" id="125903at2759"/>
<evidence type="ECO:0000259" key="11">
    <source>
        <dbReference type="Pfam" id="PF09816"/>
    </source>
</evidence>
<feature type="compositionally biased region" description="Pro residues" evidence="10">
    <location>
        <begin position="112"/>
        <end position="127"/>
    </location>
</feature>
<dbReference type="GO" id="GO:0032783">
    <property type="term" value="C:super elongation complex"/>
    <property type="evidence" value="ECO:0007669"/>
    <property type="project" value="InterPro"/>
</dbReference>
<dbReference type="InterPro" id="IPR027093">
    <property type="entry name" value="EAF_fam"/>
</dbReference>
<feature type="compositionally biased region" description="Polar residues" evidence="10">
    <location>
        <begin position="160"/>
        <end position="181"/>
    </location>
</feature>
<evidence type="ECO:0000256" key="8">
    <source>
        <dbReference type="ARBA" id="ARBA00023242"/>
    </source>
</evidence>
<feature type="domain" description="Transcription elongation factor Eaf N-terminal" evidence="11">
    <location>
        <begin position="12"/>
        <end position="111"/>
    </location>
</feature>
<dbReference type="PANTHER" id="PTHR15970:SF2">
    <property type="entry name" value="ELL-ASSOCIATED FACTOR EAF"/>
    <property type="match status" value="1"/>
</dbReference>
<feature type="compositionally biased region" description="Polar residues" evidence="10">
    <location>
        <begin position="246"/>
        <end position="270"/>
    </location>
</feature>
<evidence type="ECO:0000256" key="2">
    <source>
        <dbReference type="ARBA" id="ARBA00007798"/>
    </source>
</evidence>